<evidence type="ECO:0000313" key="6">
    <source>
        <dbReference type="RefSeq" id="XP_017017417.1"/>
    </source>
</evidence>
<evidence type="ECO:0000256" key="2">
    <source>
        <dbReference type="ARBA" id="ARBA00022685"/>
    </source>
</evidence>
<dbReference type="AlphaFoldDB" id="A0A6P4HNP7"/>
<dbReference type="GO" id="GO:0005576">
    <property type="term" value="C:extracellular region"/>
    <property type="evidence" value="ECO:0007669"/>
    <property type="project" value="UniProtKB-ARBA"/>
</dbReference>
<evidence type="ECO:0000256" key="3">
    <source>
        <dbReference type="ARBA" id="ARBA00022729"/>
    </source>
</evidence>
<dbReference type="OrthoDB" id="6330326at2759"/>
<protein>
    <submittedName>
        <fullName evidence="6">Probable insulin-like peptide 6</fullName>
    </submittedName>
</protein>
<reference evidence="6" key="1">
    <citation type="submission" date="2025-08" db="UniProtKB">
        <authorList>
            <consortium name="RefSeq"/>
        </authorList>
    </citation>
    <scope>IDENTIFICATION</scope>
    <source>
        <strain evidence="6">14028-0561.14</strain>
        <tissue evidence="6">Whole fly</tissue>
    </source>
</reference>
<keyword evidence="2" id="KW-0165">Cleavage on pair of basic residues</keyword>
<dbReference type="InterPro" id="IPR036438">
    <property type="entry name" value="Insulin-like_sf"/>
</dbReference>
<comment type="similarity">
    <text evidence="1">Belongs to the insulin family.</text>
</comment>
<feature type="signal peptide" evidence="4">
    <location>
        <begin position="1"/>
        <end position="34"/>
    </location>
</feature>
<dbReference type="SUPFAM" id="SSF56994">
    <property type="entry name" value="Insulin-like"/>
    <property type="match status" value="1"/>
</dbReference>
<dbReference type="RefSeq" id="XP_017017417.1">
    <property type="nucleotide sequence ID" value="XM_017161928.3"/>
</dbReference>
<evidence type="ECO:0000256" key="1">
    <source>
        <dbReference type="ARBA" id="ARBA00009034"/>
    </source>
</evidence>
<keyword evidence="5" id="KW-1185">Reference proteome</keyword>
<feature type="chain" id="PRO_5028011846" evidence="4">
    <location>
        <begin position="35"/>
        <end position="109"/>
    </location>
</feature>
<name>A0A6P4HNP7_DROKI</name>
<accession>A0A6P4HNP7</accession>
<sequence>MIPAVPTSRLLLLLTTIIAVLALMGSCWVPQVGAIPVTSPDADDQEARHICSTNLGDLIQQMCEGRTNSYRDLYPNSFGKRRKRESLEIADRCCKSSCNYREILQFCAQ</sequence>
<dbReference type="PROSITE" id="PS00262">
    <property type="entry name" value="INSULIN"/>
    <property type="match status" value="1"/>
</dbReference>
<dbReference type="Gene3D" id="1.10.100.10">
    <property type="entry name" value="Insulin-like"/>
    <property type="match status" value="1"/>
</dbReference>
<organism evidence="5 6">
    <name type="scientific">Drosophila kikkawai</name>
    <name type="common">Fruit fly</name>
    <dbReference type="NCBI Taxonomy" id="30033"/>
    <lineage>
        <taxon>Eukaryota</taxon>
        <taxon>Metazoa</taxon>
        <taxon>Ecdysozoa</taxon>
        <taxon>Arthropoda</taxon>
        <taxon>Hexapoda</taxon>
        <taxon>Insecta</taxon>
        <taxon>Pterygota</taxon>
        <taxon>Neoptera</taxon>
        <taxon>Endopterygota</taxon>
        <taxon>Diptera</taxon>
        <taxon>Brachycera</taxon>
        <taxon>Muscomorpha</taxon>
        <taxon>Ephydroidea</taxon>
        <taxon>Drosophilidae</taxon>
        <taxon>Drosophila</taxon>
        <taxon>Sophophora</taxon>
    </lineage>
</organism>
<gene>
    <name evidence="6" type="primary">Ilp6</name>
</gene>
<dbReference type="InterPro" id="IPR022353">
    <property type="entry name" value="Insulin_CS"/>
</dbReference>
<evidence type="ECO:0000313" key="5">
    <source>
        <dbReference type="Proteomes" id="UP001652661"/>
    </source>
</evidence>
<dbReference type="Proteomes" id="UP001652661">
    <property type="component" value="Chromosome X"/>
</dbReference>
<keyword evidence="3 4" id="KW-0732">Signal</keyword>
<evidence type="ECO:0000256" key="4">
    <source>
        <dbReference type="SAM" id="SignalP"/>
    </source>
</evidence>
<proteinExistence type="inferred from homology"/>